<evidence type="ECO:0000313" key="4">
    <source>
        <dbReference type="Proteomes" id="UP000186955"/>
    </source>
</evidence>
<dbReference type="EMBL" id="MNBE01000379">
    <property type="protein sequence ID" value="OKP10185.1"/>
    <property type="molecule type" value="Genomic_DNA"/>
</dbReference>
<dbReference type="STRING" id="1316194.A0A1Q5UCI5"/>
<organism evidence="3 4">
    <name type="scientific">Penicillium subrubescens</name>
    <dbReference type="NCBI Taxonomy" id="1316194"/>
    <lineage>
        <taxon>Eukaryota</taxon>
        <taxon>Fungi</taxon>
        <taxon>Dikarya</taxon>
        <taxon>Ascomycota</taxon>
        <taxon>Pezizomycotina</taxon>
        <taxon>Eurotiomycetes</taxon>
        <taxon>Eurotiomycetidae</taxon>
        <taxon>Eurotiales</taxon>
        <taxon>Aspergillaceae</taxon>
        <taxon>Penicillium</taxon>
    </lineage>
</organism>
<dbReference type="Proteomes" id="UP000186955">
    <property type="component" value="Unassembled WGS sequence"/>
</dbReference>
<accession>A0A1Q5UCI5</accession>
<dbReference type="OrthoDB" id="2367685at2759"/>
<dbReference type="InterPro" id="IPR036020">
    <property type="entry name" value="WW_dom_sf"/>
</dbReference>
<dbReference type="SMART" id="SM00456">
    <property type="entry name" value="WW"/>
    <property type="match status" value="1"/>
</dbReference>
<feature type="region of interest" description="Disordered" evidence="1">
    <location>
        <begin position="76"/>
        <end position="135"/>
    </location>
</feature>
<dbReference type="PROSITE" id="PS50020">
    <property type="entry name" value="WW_DOMAIN_2"/>
    <property type="match status" value="1"/>
</dbReference>
<evidence type="ECO:0000259" key="2">
    <source>
        <dbReference type="PROSITE" id="PS50020"/>
    </source>
</evidence>
<evidence type="ECO:0000313" key="3">
    <source>
        <dbReference type="EMBL" id="OKP10185.1"/>
    </source>
</evidence>
<dbReference type="Gene3D" id="2.20.70.10">
    <property type="match status" value="1"/>
</dbReference>
<comment type="caution">
    <text evidence="3">The sequence shown here is derived from an EMBL/GenBank/DDBJ whole genome shotgun (WGS) entry which is preliminary data.</text>
</comment>
<sequence>MSYYGGDPYNRPPPGPPSGAYDQRPPYDNRPPYDRAAYSAPPPMARPPPGPPPPLPAGWHQEWEPNMRRAFWVEDNTGRAQWEPPYQGQGYYDGSRSVPPPEPQGGYYAAPPGPPPAGYDQRGYEGGGYQQQPAVVVEEKKSSNAGKYLAAGAAGLALGGIAGALIEHERDEDSEREEIEEARQEGYYDGREDQSYEDDGW</sequence>
<feature type="compositionally biased region" description="Basic and acidic residues" evidence="1">
    <location>
        <begin position="181"/>
        <end position="194"/>
    </location>
</feature>
<proteinExistence type="predicted"/>
<dbReference type="InterPro" id="IPR001202">
    <property type="entry name" value="WW_dom"/>
</dbReference>
<dbReference type="SUPFAM" id="SSF51045">
    <property type="entry name" value="WW domain"/>
    <property type="match status" value="1"/>
</dbReference>
<feature type="compositionally biased region" description="Pro residues" evidence="1">
    <location>
        <begin position="40"/>
        <end position="56"/>
    </location>
</feature>
<keyword evidence="4" id="KW-1185">Reference proteome</keyword>
<name>A0A1Q5UCI5_9EURO</name>
<reference evidence="3 4" key="1">
    <citation type="submission" date="2016-10" db="EMBL/GenBank/DDBJ databases">
        <title>Genome sequence of the ascomycete fungus Penicillium subrubescens.</title>
        <authorList>
            <person name="De Vries R.P."/>
            <person name="Peng M."/>
            <person name="Dilokpimol A."/>
            <person name="Hilden K."/>
            <person name="Makela M.R."/>
            <person name="Grigoriev I."/>
            <person name="Riley R."/>
            <person name="Granchi Z."/>
        </authorList>
    </citation>
    <scope>NUCLEOTIDE SEQUENCE [LARGE SCALE GENOMIC DNA]</scope>
    <source>
        <strain evidence="3 4">CBS 132785</strain>
    </source>
</reference>
<evidence type="ECO:0000256" key="1">
    <source>
        <dbReference type="SAM" id="MobiDB-lite"/>
    </source>
</evidence>
<dbReference type="AlphaFoldDB" id="A0A1Q5UCI5"/>
<feature type="region of interest" description="Disordered" evidence="1">
    <location>
        <begin position="168"/>
        <end position="201"/>
    </location>
</feature>
<gene>
    <name evidence="3" type="ORF">PENSUB_4359</name>
</gene>
<feature type="region of interest" description="Disordered" evidence="1">
    <location>
        <begin position="1"/>
        <end position="61"/>
    </location>
</feature>
<feature type="domain" description="WW" evidence="2">
    <location>
        <begin position="53"/>
        <end position="87"/>
    </location>
</feature>
<protein>
    <recommendedName>
        <fullName evidence="2">WW domain-containing protein</fullName>
    </recommendedName>
</protein>